<feature type="compositionally biased region" description="Polar residues" evidence="1">
    <location>
        <begin position="44"/>
        <end position="72"/>
    </location>
</feature>
<dbReference type="Proteomes" id="UP001620626">
    <property type="component" value="Unassembled WGS sequence"/>
</dbReference>
<reference evidence="2 3" key="1">
    <citation type="submission" date="2024-10" db="EMBL/GenBank/DDBJ databases">
        <authorList>
            <person name="Kim D."/>
        </authorList>
    </citation>
    <scope>NUCLEOTIDE SEQUENCE [LARGE SCALE GENOMIC DNA]</scope>
    <source>
        <strain evidence="2">BH-2024</strain>
    </source>
</reference>
<organism evidence="2 3">
    <name type="scientific">Heterodera trifolii</name>
    <dbReference type="NCBI Taxonomy" id="157864"/>
    <lineage>
        <taxon>Eukaryota</taxon>
        <taxon>Metazoa</taxon>
        <taxon>Ecdysozoa</taxon>
        <taxon>Nematoda</taxon>
        <taxon>Chromadorea</taxon>
        <taxon>Rhabditida</taxon>
        <taxon>Tylenchina</taxon>
        <taxon>Tylenchomorpha</taxon>
        <taxon>Tylenchoidea</taxon>
        <taxon>Heteroderidae</taxon>
        <taxon>Heteroderinae</taxon>
        <taxon>Heterodera</taxon>
    </lineage>
</organism>
<feature type="region of interest" description="Disordered" evidence="1">
    <location>
        <begin position="23"/>
        <end position="97"/>
    </location>
</feature>
<protein>
    <submittedName>
        <fullName evidence="2">Uncharacterized protein</fullName>
    </submittedName>
</protein>
<gene>
    <name evidence="2" type="ORF">niasHT_030090</name>
</gene>
<comment type="caution">
    <text evidence="2">The sequence shown here is derived from an EMBL/GenBank/DDBJ whole genome shotgun (WGS) entry which is preliminary data.</text>
</comment>
<accession>A0ABD2JG69</accession>
<dbReference type="AlphaFoldDB" id="A0ABD2JG69"/>
<keyword evidence="3" id="KW-1185">Reference proteome</keyword>
<dbReference type="EMBL" id="JBICBT010000981">
    <property type="protein sequence ID" value="KAL3089581.1"/>
    <property type="molecule type" value="Genomic_DNA"/>
</dbReference>
<sequence length="356" mass="39457">MEKAAQFLHKIGDTKNATKLYWEATANEADEEPGRDDHQKMDKNVSTGGTKSASHSQTSSLADRLASSSQSMVRRRGQIDEQERQQVQGQLSPEPPLVTTIRGTERQRQLKRPAVDDKSEMRRAIAVMVELQQEYESNSGYLSADMFFSTCQAFNIAADEVLNNRLLCETANELGVDLRAGLTAFMQGNQQQQQQSTSQAAPGCQFNLQSMGVDPSKLRGLDPRALQSILSKANTPKAPRTPASTTALAPSPIRSRFEMHDIALDESMAPGNYVYSSYEEGGDRHRQPQQQLQRHHPSYESNETLRQQQQEVGDDWNSLESFSFEMLGFGSGRQMEAPPRQNSASAAVGHSPQPPS</sequence>
<proteinExistence type="predicted"/>
<evidence type="ECO:0000313" key="3">
    <source>
        <dbReference type="Proteomes" id="UP001620626"/>
    </source>
</evidence>
<name>A0ABD2JG69_9BILA</name>
<evidence type="ECO:0000313" key="2">
    <source>
        <dbReference type="EMBL" id="KAL3089581.1"/>
    </source>
</evidence>
<feature type="region of interest" description="Disordered" evidence="1">
    <location>
        <begin position="273"/>
        <end position="356"/>
    </location>
</feature>
<evidence type="ECO:0000256" key="1">
    <source>
        <dbReference type="SAM" id="MobiDB-lite"/>
    </source>
</evidence>
<feature type="compositionally biased region" description="Polar residues" evidence="1">
    <location>
        <begin position="299"/>
        <end position="311"/>
    </location>
</feature>